<protein>
    <submittedName>
        <fullName evidence="1">Uncharacterized protein</fullName>
    </submittedName>
</protein>
<gene>
    <name evidence="1" type="ORF">SAMN05878482_1202</name>
</gene>
<evidence type="ECO:0000313" key="1">
    <source>
        <dbReference type="EMBL" id="SIS14236.1"/>
    </source>
</evidence>
<accession>A0A9X8RFA7</accession>
<sequence>MDKEQEKRIVKRFFTKRIQDRVIFELSSERKRVEALNRLCHDYTKTLIPEYMFEIPTPNSDYQEIATLLKKQGAPNECYVISWNEEIDGKKLSLNEALKKVVGYGMPSIVSCIEGSLAYFEAEQEVGSPPRFLLKR</sequence>
<dbReference type="Proteomes" id="UP000185829">
    <property type="component" value="Unassembled WGS sequence"/>
</dbReference>
<organism evidence="1 2">
    <name type="scientific">Peribacillus simplex</name>
    <dbReference type="NCBI Taxonomy" id="1478"/>
    <lineage>
        <taxon>Bacteria</taxon>
        <taxon>Bacillati</taxon>
        <taxon>Bacillota</taxon>
        <taxon>Bacilli</taxon>
        <taxon>Bacillales</taxon>
        <taxon>Bacillaceae</taxon>
        <taxon>Peribacillus</taxon>
    </lineage>
</organism>
<dbReference type="AlphaFoldDB" id="A0A9X8RFA7"/>
<name>A0A9X8RFA7_9BACI</name>
<evidence type="ECO:0000313" key="2">
    <source>
        <dbReference type="Proteomes" id="UP000185829"/>
    </source>
</evidence>
<proteinExistence type="predicted"/>
<dbReference type="RefSeq" id="WP_076373161.1">
    <property type="nucleotide sequence ID" value="NZ_FTMX01000020.1"/>
</dbReference>
<dbReference type="EMBL" id="FTMX01000020">
    <property type="protein sequence ID" value="SIS14236.1"/>
    <property type="molecule type" value="Genomic_DNA"/>
</dbReference>
<comment type="caution">
    <text evidence="1">The sequence shown here is derived from an EMBL/GenBank/DDBJ whole genome shotgun (WGS) entry which is preliminary data.</text>
</comment>
<reference evidence="1 2" key="1">
    <citation type="submission" date="2017-01" db="EMBL/GenBank/DDBJ databases">
        <authorList>
            <person name="Varghese N."/>
            <person name="Submissions S."/>
        </authorList>
    </citation>
    <scope>NUCLEOTIDE SEQUENCE [LARGE SCALE GENOMIC DNA]</scope>
    <source>
        <strain evidence="1 2">RUG2-6</strain>
    </source>
</reference>